<dbReference type="InterPro" id="IPR037171">
    <property type="entry name" value="NagB/RpiA_transferase-like"/>
</dbReference>
<evidence type="ECO:0000256" key="1">
    <source>
        <dbReference type="ARBA" id="ARBA00023015"/>
    </source>
</evidence>
<dbReference type="SUPFAM" id="SSF100950">
    <property type="entry name" value="NagB/RpiA/CoA transferase-like"/>
    <property type="match status" value="1"/>
</dbReference>
<dbReference type="InterPro" id="IPR014036">
    <property type="entry name" value="DeoR-like_C"/>
</dbReference>
<accession>A0A8J8M837</accession>
<name>A0A8J8M837_9FIRM</name>
<dbReference type="InterPro" id="IPR001034">
    <property type="entry name" value="DeoR_HTH"/>
</dbReference>
<dbReference type="KEGG" id="vgu:HYG85_03625"/>
<dbReference type="SUPFAM" id="SSF46785">
    <property type="entry name" value="Winged helix' DNA-binding domain"/>
    <property type="match status" value="1"/>
</dbReference>
<gene>
    <name evidence="4" type="ORF">HYG85_03625</name>
</gene>
<protein>
    <submittedName>
        <fullName evidence="4">DeoR/GlpR transcriptional regulator</fullName>
    </submittedName>
</protein>
<feature type="domain" description="HTH deoR-type" evidence="3">
    <location>
        <begin position="1"/>
        <end position="56"/>
    </location>
</feature>
<organism evidence="4 5">
    <name type="scientific">Vallitalea guaymasensis</name>
    <dbReference type="NCBI Taxonomy" id="1185412"/>
    <lineage>
        <taxon>Bacteria</taxon>
        <taxon>Bacillati</taxon>
        <taxon>Bacillota</taxon>
        <taxon>Clostridia</taxon>
        <taxon>Lachnospirales</taxon>
        <taxon>Vallitaleaceae</taxon>
        <taxon>Vallitalea</taxon>
    </lineage>
</organism>
<dbReference type="Gene3D" id="1.10.10.10">
    <property type="entry name" value="Winged helix-like DNA-binding domain superfamily/Winged helix DNA-binding domain"/>
    <property type="match status" value="1"/>
</dbReference>
<keyword evidence="2" id="KW-0804">Transcription</keyword>
<dbReference type="Proteomes" id="UP000677305">
    <property type="component" value="Chromosome"/>
</dbReference>
<dbReference type="RefSeq" id="WP_212692324.1">
    <property type="nucleotide sequence ID" value="NZ_CP058561.1"/>
</dbReference>
<evidence type="ECO:0000256" key="2">
    <source>
        <dbReference type="ARBA" id="ARBA00023163"/>
    </source>
</evidence>
<dbReference type="PROSITE" id="PS51000">
    <property type="entry name" value="HTH_DEOR_2"/>
    <property type="match status" value="1"/>
</dbReference>
<dbReference type="InterPro" id="IPR036390">
    <property type="entry name" value="WH_DNA-bd_sf"/>
</dbReference>
<reference evidence="4 5" key="1">
    <citation type="submission" date="2020-07" db="EMBL/GenBank/DDBJ databases">
        <title>Vallitalea guaymasensis genome.</title>
        <authorList>
            <person name="Postec A."/>
        </authorList>
    </citation>
    <scope>NUCLEOTIDE SEQUENCE [LARGE SCALE GENOMIC DNA]</scope>
    <source>
        <strain evidence="4 5">Ra1766G1</strain>
    </source>
</reference>
<dbReference type="InterPro" id="IPR036388">
    <property type="entry name" value="WH-like_DNA-bd_sf"/>
</dbReference>
<keyword evidence="1" id="KW-0805">Transcription regulation</keyword>
<dbReference type="Pfam" id="PF00455">
    <property type="entry name" value="DeoRC"/>
    <property type="match status" value="1"/>
</dbReference>
<dbReference type="PANTHER" id="PTHR30363:SF60">
    <property type="entry name" value="HTH-TYPE TRANSCRIPTIONAL REGULATOR IOLR"/>
    <property type="match status" value="1"/>
</dbReference>
<dbReference type="SMART" id="SM00420">
    <property type="entry name" value="HTH_DEOR"/>
    <property type="match status" value="1"/>
</dbReference>
<evidence type="ECO:0000313" key="4">
    <source>
        <dbReference type="EMBL" id="QUH28051.1"/>
    </source>
</evidence>
<evidence type="ECO:0000259" key="3">
    <source>
        <dbReference type="PROSITE" id="PS51000"/>
    </source>
</evidence>
<dbReference type="SMART" id="SM01134">
    <property type="entry name" value="DeoRC"/>
    <property type="match status" value="1"/>
</dbReference>
<sequence length="252" mass="28857">MAKKITEVEEYIFKNKEVKVQELMEVFKLSESTVRRYINQLIADDKIKKDYGYVTANINDNLVNIKARIDYLSEKKISIADLAQPYIKDGDTIFVDSGTTHMHLAEVIEKKHDLTIVTNNLLFAIKVIDTDLNANLIMIPGSVNKKTISATGDAAIRFIDDFYFDKSFITASGVSLENGLSNRTLPECDIKRKIISRSRLNFALVDDTKFNQIYPFSFGDIGDFDYLFTNKKPDDKYIDHIKTLKTNIKWSD</sequence>
<dbReference type="InterPro" id="IPR050313">
    <property type="entry name" value="Carb_Metab_HTH_regulators"/>
</dbReference>
<dbReference type="PANTHER" id="PTHR30363">
    <property type="entry name" value="HTH-TYPE TRANSCRIPTIONAL REGULATOR SRLR-RELATED"/>
    <property type="match status" value="1"/>
</dbReference>
<keyword evidence="5" id="KW-1185">Reference proteome</keyword>
<dbReference type="Pfam" id="PF08220">
    <property type="entry name" value="HTH_DeoR"/>
    <property type="match status" value="1"/>
</dbReference>
<proteinExistence type="predicted"/>
<evidence type="ECO:0000313" key="5">
    <source>
        <dbReference type="Proteomes" id="UP000677305"/>
    </source>
</evidence>
<dbReference type="AlphaFoldDB" id="A0A8J8M837"/>
<dbReference type="GO" id="GO:0003700">
    <property type="term" value="F:DNA-binding transcription factor activity"/>
    <property type="evidence" value="ECO:0007669"/>
    <property type="project" value="InterPro"/>
</dbReference>
<dbReference type="EMBL" id="CP058561">
    <property type="protein sequence ID" value="QUH28051.1"/>
    <property type="molecule type" value="Genomic_DNA"/>
</dbReference>